<accession>S7QER2</accession>
<evidence type="ECO:0000313" key="2">
    <source>
        <dbReference type="EMBL" id="EPQ57922.1"/>
    </source>
</evidence>
<feature type="compositionally biased region" description="Basic and acidic residues" evidence="1">
    <location>
        <begin position="56"/>
        <end position="68"/>
    </location>
</feature>
<reference evidence="2 3" key="1">
    <citation type="journal article" date="2012" name="Science">
        <title>The Paleozoic origin of enzymatic lignin decomposition reconstructed from 31 fungal genomes.</title>
        <authorList>
            <person name="Floudas D."/>
            <person name="Binder M."/>
            <person name="Riley R."/>
            <person name="Barry K."/>
            <person name="Blanchette R.A."/>
            <person name="Henrissat B."/>
            <person name="Martinez A.T."/>
            <person name="Otillar R."/>
            <person name="Spatafora J.W."/>
            <person name="Yadav J.S."/>
            <person name="Aerts A."/>
            <person name="Benoit I."/>
            <person name="Boyd A."/>
            <person name="Carlson A."/>
            <person name="Copeland A."/>
            <person name="Coutinho P.M."/>
            <person name="de Vries R.P."/>
            <person name="Ferreira P."/>
            <person name="Findley K."/>
            <person name="Foster B."/>
            <person name="Gaskell J."/>
            <person name="Glotzer D."/>
            <person name="Gorecki P."/>
            <person name="Heitman J."/>
            <person name="Hesse C."/>
            <person name="Hori C."/>
            <person name="Igarashi K."/>
            <person name="Jurgens J.A."/>
            <person name="Kallen N."/>
            <person name="Kersten P."/>
            <person name="Kohler A."/>
            <person name="Kuees U."/>
            <person name="Kumar T.K.A."/>
            <person name="Kuo A."/>
            <person name="LaButti K."/>
            <person name="Larrondo L.F."/>
            <person name="Lindquist E."/>
            <person name="Ling A."/>
            <person name="Lombard V."/>
            <person name="Lucas S."/>
            <person name="Lundell T."/>
            <person name="Martin R."/>
            <person name="McLaughlin D.J."/>
            <person name="Morgenstern I."/>
            <person name="Morin E."/>
            <person name="Murat C."/>
            <person name="Nagy L.G."/>
            <person name="Nolan M."/>
            <person name="Ohm R.A."/>
            <person name="Patyshakuliyeva A."/>
            <person name="Rokas A."/>
            <person name="Ruiz-Duenas F.J."/>
            <person name="Sabat G."/>
            <person name="Salamov A."/>
            <person name="Samejima M."/>
            <person name="Schmutz J."/>
            <person name="Slot J.C."/>
            <person name="St John F."/>
            <person name="Stenlid J."/>
            <person name="Sun H."/>
            <person name="Sun S."/>
            <person name="Syed K."/>
            <person name="Tsang A."/>
            <person name="Wiebenga A."/>
            <person name="Young D."/>
            <person name="Pisabarro A."/>
            <person name="Eastwood D.C."/>
            <person name="Martin F."/>
            <person name="Cullen D."/>
            <person name="Grigoriev I.V."/>
            <person name="Hibbett D.S."/>
        </authorList>
    </citation>
    <scope>NUCLEOTIDE SEQUENCE [LARGE SCALE GENOMIC DNA]</scope>
    <source>
        <strain evidence="2 3">ATCC 11539</strain>
    </source>
</reference>
<feature type="compositionally biased region" description="Basic and acidic residues" evidence="1">
    <location>
        <begin position="163"/>
        <end position="172"/>
    </location>
</feature>
<proteinExistence type="predicted"/>
<feature type="region of interest" description="Disordered" evidence="1">
    <location>
        <begin position="163"/>
        <end position="185"/>
    </location>
</feature>
<organism evidence="2 3">
    <name type="scientific">Gloeophyllum trabeum (strain ATCC 11539 / FP-39264 / Madison 617)</name>
    <name type="common">Brown rot fungus</name>
    <dbReference type="NCBI Taxonomy" id="670483"/>
    <lineage>
        <taxon>Eukaryota</taxon>
        <taxon>Fungi</taxon>
        <taxon>Dikarya</taxon>
        <taxon>Basidiomycota</taxon>
        <taxon>Agaricomycotina</taxon>
        <taxon>Agaricomycetes</taxon>
        <taxon>Gloeophyllales</taxon>
        <taxon>Gloeophyllaceae</taxon>
        <taxon>Gloeophyllum</taxon>
    </lineage>
</organism>
<dbReference type="KEGG" id="gtr:GLOTRDRAFT_91489"/>
<keyword evidence="3" id="KW-1185">Reference proteome</keyword>
<dbReference type="AlphaFoldDB" id="S7QER2"/>
<dbReference type="RefSeq" id="XP_007863247.1">
    <property type="nucleotide sequence ID" value="XM_007865056.1"/>
</dbReference>
<evidence type="ECO:0000256" key="1">
    <source>
        <dbReference type="SAM" id="MobiDB-lite"/>
    </source>
</evidence>
<gene>
    <name evidence="2" type="ORF">GLOTRDRAFT_91489</name>
</gene>
<feature type="compositionally biased region" description="Polar residues" evidence="1">
    <location>
        <begin position="286"/>
        <end position="302"/>
    </location>
</feature>
<dbReference type="EMBL" id="KB469298">
    <property type="protein sequence ID" value="EPQ57922.1"/>
    <property type="molecule type" value="Genomic_DNA"/>
</dbReference>
<evidence type="ECO:0000313" key="3">
    <source>
        <dbReference type="Proteomes" id="UP000030669"/>
    </source>
</evidence>
<feature type="region of interest" description="Disordered" evidence="1">
    <location>
        <begin position="116"/>
        <end position="143"/>
    </location>
</feature>
<feature type="compositionally biased region" description="Gly residues" evidence="1">
    <location>
        <begin position="1"/>
        <end position="10"/>
    </location>
</feature>
<sequence length="325" mass="35728">MPGGYEGGGDVESAQERLLTTGQQAQGRRRGRRIAEEAVTARTGLPRASECQSTAADKKPVDEGKDTSRLGVPGPSNRRTPHAVNSQQKTPAGGTTIRRVIANCGLGGLARVREASKEPYSNGERQDGAKVPSAFSNGSRRRRVDGVPSLVTLTARYRRSRVDDLSHDRPPTEHYSGQRQRMERRRRAPARHQWEAAYLTRLQSAESTLGSVALDDDNSSSTGAGETAWRIQFNPGVACWQGEKSPKAYRARPSVTRLGISERPLRKGNGTYSMRENGKRRAGHFRTSSLNVDDSAQVTVASTGGRERKKCSDSARRTRKEIQRY</sequence>
<dbReference type="GeneID" id="19309327"/>
<feature type="compositionally biased region" description="Basic and acidic residues" evidence="1">
    <location>
        <begin position="310"/>
        <end position="325"/>
    </location>
</feature>
<dbReference type="HOGENOM" id="CLU_855441_0_0_1"/>
<protein>
    <submittedName>
        <fullName evidence="2">Uncharacterized protein</fullName>
    </submittedName>
</protein>
<feature type="region of interest" description="Disordered" evidence="1">
    <location>
        <begin position="262"/>
        <end position="325"/>
    </location>
</feature>
<dbReference type="Proteomes" id="UP000030669">
    <property type="component" value="Unassembled WGS sequence"/>
</dbReference>
<feature type="region of interest" description="Disordered" evidence="1">
    <location>
        <begin position="1"/>
        <end position="97"/>
    </location>
</feature>
<name>S7QER2_GLOTA</name>